<evidence type="ECO:0000256" key="5">
    <source>
        <dbReference type="SAM" id="MobiDB-lite"/>
    </source>
</evidence>
<dbReference type="InterPro" id="IPR015341">
    <property type="entry name" value="Glyco_hydro_38_cen"/>
</dbReference>
<dbReference type="InterPro" id="IPR011682">
    <property type="entry name" value="Glyco_hydro_38_C"/>
</dbReference>
<dbReference type="Gene3D" id="1.20.1270.50">
    <property type="entry name" value="Glycoside hydrolase family 38, central domain"/>
    <property type="match status" value="1"/>
</dbReference>
<evidence type="ECO:0000259" key="6">
    <source>
        <dbReference type="SMART" id="SM00872"/>
    </source>
</evidence>
<keyword evidence="2" id="KW-0479">Metal-binding</keyword>
<dbReference type="PANTHER" id="PTHR46017">
    <property type="entry name" value="ALPHA-MANNOSIDASE 2C1"/>
    <property type="match status" value="1"/>
</dbReference>
<dbReference type="PANTHER" id="PTHR46017:SF1">
    <property type="entry name" value="ALPHA-MANNOSIDASE 2C1"/>
    <property type="match status" value="1"/>
</dbReference>
<dbReference type="SUPFAM" id="SSF88688">
    <property type="entry name" value="Families 57/38 glycoside transferase middle domain"/>
    <property type="match status" value="1"/>
</dbReference>
<dbReference type="GO" id="GO:0009313">
    <property type="term" value="P:oligosaccharide catabolic process"/>
    <property type="evidence" value="ECO:0007669"/>
    <property type="project" value="TreeGrafter"/>
</dbReference>
<dbReference type="InterPro" id="IPR000602">
    <property type="entry name" value="Glyco_hydro_38_N"/>
</dbReference>
<dbReference type="GO" id="GO:0006013">
    <property type="term" value="P:mannose metabolic process"/>
    <property type="evidence" value="ECO:0007669"/>
    <property type="project" value="InterPro"/>
</dbReference>
<comment type="caution">
    <text evidence="7">The sequence shown here is derived from an EMBL/GenBank/DDBJ whole genome shotgun (WGS) entry which is preliminary data.</text>
</comment>
<name>A0A948W6Y8_UNCEI</name>
<dbReference type="InterPro" id="IPR011330">
    <property type="entry name" value="Glyco_hydro/deAcase_b/a-brl"/>
</dbReference>
<evidence type="ECO:0000313" key="7">
    <source>
        <dbReference type="EMBL" id="MBU2692034.1"/>
    </source>
</evidence>
<dbReference type="SUPFAM" id="SSF88713">
    <property type="entry name" value="Glycoside hydrolase/deacetylase"/>
    <property type="match status" value="1"/>
</dbReference>
<dbReference type="GO" id="GO:0046872">
    <property type="term" value="F:metal ion binding"/>
    <property type="evidence" value="ECO:0007669"/>
    <property type="project" value="UniProtKB-KW"/>
</dbReference>
<dbReference type="InterPro" id="IPR028995">
    <property type="entry name" value="Glyco_hydro_57/38_cen_sf"/>
</dbReference>
<dbReference type="GO" id="GO:0030246">
    <property type="term" value="F:carbohydrate binding"/>
    <property type="evidence" value="ECO:0007669"/>
    <property type="project" value="InterPro"/>
</dbReference>
<organism evidence="7 8">
    <name type="scientific">Eiseniibacteriota bacterium</name>
    <dbReference type="NCBI Taxonomy" id="2212470"/>
    <lineage>
        <taxon>Bacteria</taxon>
        <taxon>Candidatus Eiseniibacteriota</taxon>
    </lineage>
</organism>
<evidence type="ECO:0000313" key="8">
    <source>
        <dbReference type="Proteomes" id="UP000777784"/>
    </source>
</evidence>
<feature type="domain" description="Glycoside hydrolase family 38 central" evidence="6">
    <location>
        <begin position="287"/>
        <end position="362"/>
    </location>
</feature>
<evidence type="ECO:0000256" key="3">
    <source>
        <dbReference type="ARBA" id="ARBA00022801"/>
    </source>
</evidence>
<dbReference type="AlphaFoldDB" id="A0A948W6Y8"/>
<keyword evidence="3" id="KW-0378">Hydrolase</keyword>
<dbReference type="Pfam" id="PF09261">
    <property type="entry name" value="Alpha-mann_mid"/>
    <property type="match status" value="1"/>
</dbReference>
<evidence type="ECO:0000256" key="2">
    <source>
        <dbReference type="ARBA" id="ARBA00022723"/>
    </source>
</evidence>
<dbReference type="Pfam" id="PF01074">
    <property type="entry name" value="Glyco_hydro_38N"/>
    <property type="match status" value="1"/>
</dbReference>
<dbReference type="Pfam" id="PF07748">
    <property type="entry name" value="Glyco_hydro_38C"/>
    <property type="match status" value="1"/>
</dbReference>
<gene>
    <name evidence="7" type="ORF">KJ970_14030</name>
</gene>
<dbReference type="EMBL" id="JAHJDP010000084">
    <property type="protein sequence ID" value="MBU2692034.1"/>
    <property type="molecule type" value="Genomic_DNA"/>
</dbReference>
<dbReference type="InterPro" id="IPR037094">
    <property type="entry name" value="Glyco_hydro_38_cen_sf"/>
</dbReference>
<dbReference type="CDD" id="cd10789">
    <property type="entry name" value="GH38N_AMII_ER_cytosolic"/>
    <property type="match status" value="1"/>
</dbReference>
<dbReference type="InterPro" id="IPR011013">
    <property type="entry name" value="Gal_mutarotase_sf_dom"/>
</dbReference>
<dbReference type="SUPFAM" id="SSF74650">
    <property type="entry name" value="Galactose mutarotase-like"/>
    <property type="match status" value="1"/>
</dbReference>
<proteinExistence type="inferred from homology"/>
<accession>A0A948W6Y8</accession>
<comment type="similarity">
    <text evidence="1">Belongs to the glycosyl hydrolase 38 family.</text>
</comment>
<dbReference type="Gene3D" id="2.70.98.30">
    <property type="entry name" value="Golgi alpha-mannosidase II, domain 4"/>
    <property type="match status" value="1"/>
</dbReference>
<dbReference type="InterPro" id="IPR027291">
    <property type="entry name" value="Glyco_hydro_38_N_sf"/>
</dbReference>
<sequence>MPHNTLHMVCNSHIDPVWLWDWEEGAAVTLATFRTAADLCEEFGNLIFCHNEAILYKYVEEYEPALFKRIRRLVRAKQWHIMGGWYLQPDCNMPSGESFVRQILLGKRYFREKFGVDVTTAMNFDPFGHSRGLVQILAKSGYDSYIYCRPGWSDGAAPAPIFDWVGFDGSEIRAVLATAHYNSPPGGAAARTAQWIQTQSYQAHHLQDVPPASPSGGALQRVSLLLWGVGNHGGGPSRRDLGDLAMLIRRSTATKVDHSTPEAFFKDHRRAYPSVPRHDGDLNPWAVGCYTSMIRVKQKHRELENTLYMTEKMAAAASLQKLTEYPRSALREAGCDLAVSEFHDALPGTSIQSVEDATLRILDHGLEILSRVKARAFFALAAGQRRAREGEYPILIYNHHPYRTECVVECELQPNWPHGTDRFLQPALFRKGREIPVQAEKERANINEDHRKRIVFRAVLEPSQMNRFDVRLNLIRRKPAAALKARQGKIRFRSDDMEVVINTRTGFIDRYRVKGVDLVKPNAGRFLVMKDNADPWGMTTRSFRKKAGSFKLLSKAAGTRFSGIAGPALPSVRVIEDGPVRSVVEAIYGYRDSTICQQYKLPKQGTEIELETRVYWNEKDRMLKLSIPTTLRDAVYQGQTAYGTADLPANGDEAVAQKWTAVVSRADNFCLTCINDSTYGSDMARGELRLSLLRSPAHAAHPTGGRRPITKPDRHTTRMDQGERHFRFWLNGGKVAGRLKRIDREALVLNERPMALNFFPAGGGKQPKAGVVLSDQVVQLGVFKYAESNDDLIIRLFEPTGRSRSTTVSIPATGAKRVVELSAFEIKTLRFNRRTRRFVEVNLLEEPVGGASQ</sequence>
<dbReference type="GO" id="GO:0004559">
    <property type="term" value="F:alpha-mannosidase activity"/>
    <property type="evidence" value="ECO:0007669"/>
    <property type="project" value="InterPro"/>
</dbReference>
<dbReference type="Gene3D" id="3.20.110.10">
    <property type="entry name" value="Glycoside hydrolase 38, N terminal domain"/>
    <property type="match status" value="1"/>
</dbReference>
<dbReference type="SMART" id="SM00872">
    <property type="entry name" value="Alpha-mann_mid"/>
    <property type="match status" value="1"/>
</dbReference>
<protein>
    <submittedName>
        <fullName evidence="7">Alpha-mannosidase</fullName>
    </submittedName>
</protein>
<dbReference type="Proteomes" id="UP000777784">
    <property type="component" value="Unassembled WGS sequence"/>
</dbReference>
<evidence type="ECO:0000256" key="1">
    <source>
        <dbReference type="ARBA" id="ARBA00009792"/>
    </source>
</evidence>
<reference evidence="7" key="1">
    <citation type="submission" date="2021-05" db="EMBL/GenBank/DDBJ databases">
        <title>Energy efficiency and biological interactions define the core microbiome of deep oligotrophic groundwater.</title>
        <authorList>
            <person name="Mehrshad M."/>
            <person name="Lopez-Fernandez M."/>
            <person name="Bell E."/>
            <person name="Bernier-Latmani R."/>
            <person name="Bertilsson S."/>
            <person name="Dopson M."/>
        </authorList>
    </citation>
    <scope>NUCLEOTIDE SEQUENCE</scope>
    <source>
        <strain evidence="7">Modern_marine.mb.64</strain>
    </source>
</reference>
<evidence type="ECO:0000256" key="4">
    <source>
        <dbReference type="ARBA" id="ARBA00023295"/>
    </source>
</evidence>
<keyword evidence="4" id="KW-0326">Glycosidase</keyword>
<feature type="region of interest" description="Disordered" evidence="5">
    <location>
        <begin position="696"/>
        <end position="718"/>
    </location>
</feature>